<name>A0ABQ2KVK4_9BACL</name>
<evidence type="ECO:0000313" key="3">
    <source>
        <dbReference type="Proteomes" id="UP000606653"/>
    </source>
</evidence>
<dbReference type="CDD" id="cd05269">
    <property type="entry name" value="TMR_SDR_a"/>
    <property type="match status" value="1"/>
</dbReference>
<accession>A0ABQ2KVK4</accession>
<protein>
    <submittedName>
        <fullName evidence="2">NAD(P)-dependent oxidoreductase</fullName>
    </submittedName>
</protein>
<dbReference type="Proteomes" id="UP000606653">
    <property type="component" value="Unassembled WGS sequence"/>
</dbReference>
<dbReference type="EMBL" id="BMLN01000002">
    <property type="protein sequence ID" value="GGN94093.1"/>
    <property type="molecule type" value="Genomic_DNA"/>
</dbReference>
<dbReference type="InterPro" id="IPR052718">
    <property type="entry name" value="NmrA-type_oxidoreductase"/>
</dbReference>
<dbReference type="Gene3D" id="3.40.50.720">
    <property type="entry name" value="NAD(P)-binding Rossmann-like Domain"/>
    <property type="match status" value="1"/>
</dbReference>
<dbReference type="SUPFAM" id="SSF51735">
    <property type="entry name" value="NAD(P)-binding Rossmann-fold domains"/>
    <property type="match status" value="1"/>
</dbReference>
<feature type="domain" description="NmrA-like" evidence="1">
    <location>
        <begin position="3"/>
        <end position="264"/>
    </location>
</feature>
<dbReference type="PANTHER" id="PTHR47129">
    <property type="entry name" value="QUINONE OXIDOREDUCTASE 2"/>
    <property type="match status" value="1"/>
</dbReference>
<dbReference type="Gene3D" id="3.90.25.10">
    <property type="entry name" value="UDP-galactose 4-epimerase, domain 1"/>
    <property type="match status" value="1"/>
</dbReference>
<organism evidence="2 3">
    <name type="scientific">Saccharibacillus kuerlensis</name>
    <dbReference type="NCBI Taxonomy" id="459527"/>
    <lineage>
        <taxon>Bacteria</taxon>
        <taxon>Bacillati</taxon>
        <taxon>Bacillota</taxon>
        <taxon>Bacilli</taxon>
        <taxon>Bacillales</taxon>
        <taxon>Paenibacillaceae</taxon>
        <taxon>Saccharibacillus</taxon>
    </lineage>
</organism>
<reference evidence="3" key="1">
    <citation type="journal article" date="2019" name="Int. J. Syst. Evol. Microbiol.">
        <title>The Global Catalogue of Microorganisms (GCM) 10K type strain sequencing project: providing services to taxonomists for standard genome sequencing and annotation.</title>
        <authorList>
            <consortium name="The Broad Institute Genomics Platform"/>
            <consortium name="The Broad Institute Genome Sequencing Center for Infectious Disease"/>
            <person name="Wu L."/>
            <person name="Ma J."/>
        </authorList>
    </citation>
    <scope>NUCLEOTIDE SEQUENCE [LARGE SCALE GENOMIC DNA]</scope>
    <source>
        <strain evidence="3">CGMCC 1.6964</strain>
    </source>
</reference>
<dbReference type="RefSeq" id="WP_018978665.1">
    <property type="nucleotide sequence ID" value="NZ_BMLN01000002.1"/>
</dbReference>
<dbReference type="InterPro" id="IPR036291">
    <property type="entry name" value="NAD(P)-bd_dom_sf"/>
</dbReference>
<dbReference type="InterPro" id="IPR008030">
    <property type="entry name" value="NmrA-like"/>
</dbReference>
<dbReference type="PANTHER" id="PTHR47129:SF1">
    <property type="entry name" value="NMRA-LIKE DOMAIN-CONTAINING PROTEIN"/>
    <property type="match status" value="1"/>
</dbReference>
<proteinExistence type="predicted"/>
<keyword evidence="3" id="KW-1185">Reference proteome</keyword>
<gene>
    <name evidence="2" type="ORF">GCM10010969_08480</name>
</gene>
<dbReference type="Pfam" id="PF05368">
    <property type="entry name" value="NmrA"/>
    <property type="match status" value="1"/>
</dbReference>
<evidence type="ECO:0000313" key="2">
    <source>
        <dbReference type="EMBL" id="GGN94093.1"/>
    </source>
</evidence>
<comment type="caution">
    <text evidence="2">The sequence shown here is derived from an EMBL/GenBank/DDBJ whole genome shotgun (WGS) entry which is preliminary data.</text>
</comment>
<sequence length="291" mass="30321">MGKIIVTGASGHLGTSAIRHLLDLGVQASNIVGVVRDKAKGTALADLGIELRLGDYDNAASLPSAFEGGEKLLFVSASSMDNTLRVRQHSAVVEAARNAGIKHIAYTGFAFPEKMTIGLENVHMATEYMIRTTGIDYTFLRNGFYLELLVNEGTAAAVEAGTVISAAPTGKMNYVTRDNLARAAAVVLTGEGHANKIYELTAAEPFSYDEYAAVLAEVSGKLVVHKALPAPEAVSAMVSAGVPEGGAGFMVHVVDAAIENGEFGTPSNDLVNLIGDAYTPLKAAVEAAIKG</sequence>
<evidence type="ECO:0000259" key="1">
    <source>
        <dbReference type="Pfam" id="PF05368"/>
    </source>
</evidence>